<dbReference type="Pfam" id="PF13439">
    <property type="entry name" value="Glyco_transf_4"/>
    <property type="match status" value="1"/>
</dbReference>
<dbReference type="InterPro" id="IPR001296">
    <property type="entry name" value="Glyco_trans_1"/>
</dbReference>
<proteinExistence type="predicted"/>
<dbReference type="AlphaFoldDB" id="A0A062UZ12"/>
<dbReference type="Gene3D" id="3.40.50.2000">
    <property type="entry name" value="Glycogen Phosphorylase B"/>
    <property type="match status" value="2"/>
</dbReference>
<evidence type="ECO:0000259" key="1">
    <source>
        <dbReference type="Pfam" id="PF00534"/>
    </source>
</evidence>
<dbReference type="SUPFAM" id="SSF53756">
    <property type="entry name" value="UDP-Glycosyltransferase/glycogen phosphorylase"/>
    <property type="match status" value="1"/>
</dbReference>
<dbReference type="OrthoDB" id="109596at2157"/>
<reference evidence="3 4" key="1">
    <citation type="journal article" date="2013" name="Nature">
        <title>Anaerobic oxidation of methane coupled to nitrate reduction in a novel archaeal lineage.</title>
        <authorList>
            <person name="Haroon M.F."/>
            <person name="Hu S."/>
            <person name="Shi Y."/>
            <person name="Imelfort M."/>
            <person name="Keller J."/>
            <person name="Hugenholtz P."/>
            <person name="Yuan Z."/>
            <person name="Tyson G.W."/>
        </authorList>
    </citation>
    <scope>NUCLEOTIDE SEQUENCE [LARGE SCALE GENOMIC DNA]</scope>
    <source>
        <strain evidence="3 4">ANME-2d</strain>
    </source>
</reference>
<evidence type="ECO:0000313" key="3">
    <source>
        <dbReference type="EMBL" id="KCZ72171.1"/>
    </source>
</evidence>
<gene>
    <name evidence="3" type="ORF">ANME2D_01575</name>
</gene>
<dbReference type="PANTHER" id="PTHR12526:SF630">
    <property type="entry name" value="GLYCOSYLTRANSFERASE"/>
    <property type="match status" value="1"/>
</dbReference>
<dbReference type="InterPro" id="IPR028098">
    <property type="entry name" value="Glyco_trans_4-like_N"/>
</dbReference>
<dbReference type="RefSeq" id="WP_048090226.1">
    <property type="nucleotide sequence ID" value="NZ_JMIY01000003.1"/>
</dbReference>
<accession>A0A062UZ12</accession>
<dbReference type="CDD" id="cd03801">
    <property type="entry name" value="GT4_PimA-like"/>
    <property type="match status" value="1"/>
</dbReference>
<protein>
    <submittedName>
        <fullName evidence="3">Glycosyltransferase</fullName>
    </submittedName>
</protein>
<organism evidence="3 4">
    <name type="scientific">Candidatus Methanoperedens nitratireducens</name>
    <dbReference type="NCBI Taxonomy" id="1392998"/>
    <lineage>
        <taxon>Archaea</taxon>
        <taxon>Methanobacteriati</taxon>
        <taxon>Methanobacteriota</taxon>
        <taxon>Stenosarchaea group</taxon>
        <taxon>Methanomicrobia</taxon>
        <taxon>Methanosarcinales</taxon>
        <taxon>ANME-2 cluster</taxon>
        <taxon>Candidatus Methanoperedentaceae</taxon>
        <taxon>Candidatus Methanoperedens</taxon>
    </lineage>
</organism>
<dbReference type="Proteomes" id="UP000027153">
    <property type="component" value="Unassembled WGS sequence"/>
</dbReference>
<sequence>MKILIIPEYGTFGGTLTFLKRLLYIHNKNNIETAVLIQKNQQIPETMALFKDSGAKVYTSSNRFKLFLHPLFSPIFDLFFCWKAFVSYRPDIIVVSNGSPGTMLSVLFFPVPVIFVMHSYPRKKMLLPIRFMCRMASRYQNRFVTVSQFSKENINRFMGVPLKHIEVIYNSFQPIKTYINNKNAHILTVGHVEWYKDPECWLSVAKKVIDKKQDVRFLWVGDGELLRSFKLKIHELGMESRIVMCGFSNQIENYYADAILYFQPSLLESHGISVVEAMAHGLPCVTSDAGGLPESVVNGETGFTCPPNDVECFVSRIIKLLDDDKLREKMGQCGKLRAEILFSEEVQEKKMISLYTSVLQK</sequence>
<dbReference type="GO" id="GO:0016757">
    <property type="term" value="F:glycosyltransferase activity"/>
    <property type="evidence" value="ECO:0007669"/>
    <property type="project" value="InterPro"/>
</dbReference>
<feature type="domain" description="Glycosyltransferase subfamily 4-like N-terminal" evidence="2">
    <location>
        <begin position="67"/>
        <end position="170"/>
    </location>
</feature>
<dbReference type="PANTHER" id="PTHR12526">
    <property type="entry name" value="GLYCOSYLTRANSFERASE"/>
    <property type="match status" value="1"/>
</dbReference>
<evidence type="ECO:0000313" key="4">
    <source>
        <dbReference type="Proteomes" id="UP000027153"/>
    </source>
</evidence>
<feature type="domain" description="Glycosyl transferase family 1" evidence="1">
    <location>
        <begin position="176"/>
        <end position="335"/>
    </location>
</feature>
<dbReference type="Pfam" id="PF00534">
    <property type="entry name" value="Glycos_transf_1"/>
    <property type="match status" value="1"/>
</dbReference>
<comment type="caution">
    <text evidence="3">The sequence shown here is derived from an EMBL/GenBank/DDBJ whole genome shotgun (WGS) entry which is preliminary data.</text>
</comment>
<keyword evidence="4" id="KW-1185">Reference proteome</keyword>
<keyword evidence="3" id="KW-0808">Transferase</keyword>
<name>A0A062UZ12_9EURY</name>
<dbReference type="EMBL" id="JMIY01000003">
    <property type="protein sequence ID" value="KCZ72171.1"/>
    <property type="molecule type" value="Genomic_DNA"/>
</dbReference>
<evidence type="ECO:0000259" key="2">
    <source>
        <dbReference type="Pfam" id="PF13439"/>
    </source>
</evidence>